<keyword evidence="4" id="KW-0732">Signal</keyword>
<dbReference type="InterPro" id="IPR030386">
    <property type="entry name" value="G_GB1_RHD3_dom"/>
</dbReference>
<feature type="chain" id="PRO_5037594157" evidence="4">
    <location>
        <begin position="20"/>
        <end position="409"/>
    </location>
</feature>
<evidence type="ECO:0000256" key="4">
    <source>
        <dbReference type="SAM" id="SignalP"/>
    </source>
</evidence>
<evidence type="ECO:0000256" key="1">
    <source>
        <dbReference type="ARBA" id="ARBA00022741"/>
    </source>
</evidence>
<dbReference type="AlphaFoldDB" id="A0A979FRU7"/>
<dbReference type="InterPro" id="IPR015894">
    <property type="entry name" value="Guanylate-bd_N"/>
</dbReference>
<keyword evidence="2" id="KW-0342">GTP-binding</keyword>
<feature type="signal peptide" evidence="4">
    <location>
        <begin position="1"/>
        <end position="19"/>
    </location>
</feature>
<protein>
    <submittedName>
        <fullName evidence="7">Atlastin-2</fullName>
    </submittedName>
</protein>
<dbReference type="Gene3D" id="1.20.58.420">
    <property type="entry name" value="AHSP"/>
    <property type="match status" value="1"/>
</dbReference>
<dbReference type="SUPFAM" id="SSF52540">
    <property type="entry name" value="P-loop containing nucleoside triphosphate hydrolases"/>
    <property type="match status" value="1"/>
</dbReference>
<feature type="domain" description="GB1/RHD3-type G" evidence="5">
    <location>
        <begin position="1"/>
        <end position="153"/>
    </location>
</feature>
<evidence type="ECO:0000313" key="7">
    <source>
        <dbReference type="RefSeq" id="XP_047739873.1"/>
    </source>
</evidence>
<dbReference type="RefSeq" id="XP_047739873.1">
    <property type="nucleotide sequence ID" value="XM_047883917.1"/>
</dbReference>
<dbReference type="PROSITE" id="PS51715">
    <property type="entry name" value="G_GB1_RHD3"/>
    <property type="match status" value="1"/>
</dbReference>
<feature type="non-terminal residue" evidence="7">
    <location>
        <position position="1"/>
    </location>
</feature>
<sequence length="409" mass="45719">DSTFIFALTLLTSSVTVYNLMNNIKEDDLMNLQTFCTFGTLARNSTNQNSCAFQKLLFLVRDWHSPKDYPYGHQSGKTLLGKVLTVTEDQEPAHQRLREGLRQSFEELECYLMPHIGMRAIDDEDFDGRLNQLNEQFVEHLKLLVPRLLEPERLVEKRSAARRGQLATGEELVRLFKTYMEAFRENKDDLPTTLVESKSKAIAAYNKENPYASNNALSVTAAEVRVILETNIEEHFGTYVQKNNEIKMMGRDKCDETLKMAYELYKRTMDIKIKSHKRSLEDSLLDSYHSESKDDAISAYDKANQYASNSALFAIAAEVRKSLEKNVEKQFWTYVLKNVANSAEETAALIADLKKAEKILSTAGNAAGAMAAIVEENLSAAGNADGFGPEAGAAAVAEVIEAAVTVIGE</sequence>
<evidence type="ECO:0000259" key="5">
    <source>
        <dbReference type="PROSITE" id="PS51715"/>
    </source>
</evidence>
<keyword evidence="6" id="KW-1185">Reference proteome</keyword>
<keyword evidence="1" id="KW-0547">Nucleotide-binding</keyword>
<dbReference type="GeneID" id="108676169"/>
<dbReference type="PANTHER" id="PTHR10751">
    <property type="entry name" value="GUANYLATE BINDING PROTEIN"/>
    <property type="match status" value="1"/>
</dbReference>
<dbReference type="KEGG" id="hazt:108676169"/>
<evidence type="ECO:0000256" key="2">
    <source>
        <dbReference type="ARBA" id="ARBA00023134"/>
    </source>
</evidence>
<name>A0A979FRU7_HYAAZ</name>
<accession>A0A979FRU7</accession>
<dbReference type="Gene3D" id="3.40.50.300">
    <property type="entry name" value="P-loop containing nucleotide triphosphate hydrolases"/>
    <property type="match status" value="1"/>
</dbReference>
<dbReference type="GO" id="GO:0005525">
    <property type="term" value="F:GTP binding"/>
    <property type="evidence" value="ECO:0007669"/>
    <property type="project" value="UniProtKB-KW"/>
</dbReference>
<dbReference type="OrthoDB" id="7788754at2759"/>
<feature type="non-terminal residue" evidence="7">
    <location>
        <position position="409"/>
    </location>
</feature>
<comment type="similarity">
    <text evidence="3">Belongs to the TRAFAC class dynamin-like GTPase superfamily. GB1/RHD3 GTPase family.</text>
</comment>
<dbReference type="GO" id="GO:0003924">
    <property type="term" value="F:GTPase activity"/>
    <property type="evidence" value="ECO:0007669"/>
    <property type="project" value="InterPro"/>
</dbReference>
<proteinExistence type="inferred from homology"/>
<dbReference type="Proteomes" id="UP000694843">
    <property type="component" value="Unplaced"/>
</dbReference>
<reference evidence="7" key="1">
    <citation type="submission" date="2025-08" db="UniProtKB">
        <authorList>
            <consortium name="RefSeq"/>
        </authorList>
    </citation>
    <scope>IDENTIFICATION</scope>
    <source>
        <tissue evidence="7">Whole organism</tissue>
    </source>
</reference>
<dbReference type="InterPro" id="IPR027417">
    <property type="entry name" value="P-loop_NTPase"/>
</dbReference>
<organism evidence="6 7">
    <name type="scientific">Hyalella azteca</name>
    <name type="common">Amphipod</name>
    <dbReference type="NCBI Taxonomy" id="294128"/>
    <lineage>
        <taxon>Eukaryota</taxon>
        <taxon>Metazoa</taxon>
        <taxon>Ecdysozoa</taxon>
        <taxon>Arthropoda</taxon>
        <taxon>Crustacea</taxon>
        <taxon>Multicrustacea</taxon>
        <taxon>Malacostraca</taxon>
        <taxon>Eumalacostraca</taxon>
        <taxon>Peracarida</taxon>
        <taxon>Amphipoda</taxon>
        <taxon>Senticaudata</taxon>
        <taxon>Talitrida</taxon>
        <taxon>Talitroidea</taxon>
        <taxon>Hyalellidae</taxon>
        <taxon>Hyalella</taxon>
    </lineage>
</organism>
<gene>
    <name evidence="7" type="primary">LOC108676169</name>
</gene>
<evidence type="ECO:0000313" key="6">
    <source>
        <dbReference type="Proteomes" id="UP000694843"/>
    </source>
</evidence>
<dbReference type="Pfam" id="PF02263">
    <property type="entry name" value="GBP"/>
    <property type="match status" value="1"/>
</dbReference>
<evidence type="ECO:0000256" key="3">
    <source>
        <dbReference type="PROSITE-ProRule" id="PRU01052"/>
    </source>
</evidence>